<gene>
    <name evidence="1" type="ORF">HNP46_000377</name>
</gene>
<protein>
    <submittedName>
        <fullName evidence="1">Uncharacterized protein</fullName>
    </submittedName>
</protein>
<evidence type="ECO:0000313" key="2">
    <source>
        <dbReference type="Proteomes" id="UP000566995"/>
    </source>
</evidence>
<organism evidence="1 2">
    <name type="scientific">Pseudomonas nitroreducens</name>
    <dbReference type="NCBI Taxonomy" id="46680"/>
    <lineage>
        <taxon>Bacteria</taxon>
        <taxon>Pseudomonadati</taxon>
        <taxon>Pseudomonadota</taxon>
        <taxon>Gammaproteobacteria</taxon>
        <taxon>Pseudomonadales</taxon>
        <taxon>Pseudomonadaceae</taxon>
        <taxon>Pseudomonas</taxon>
    </lineage>
</organism>
<proteinExistence type="predicted"/>
<accession>A0A7W7KEV8</accession>
<dbReference type="AlphaFoldDB" id="A0A7W7KEV8"/>
<dbReference type="EMBL" id="JACHLI010000001">
    <property type="protein sequence ID" value="MBB4861566.1"/>
    <property type="molecule type" value="Genomic_DNA"/>
</dbReference>
<reference evidence="1 2" key="1">
    <citation type="submission" date="2020-08" db="EMBL/GenBank/DDBJ databases">
        <title>Functional genomics of gut bacteria from endangered species of beetles.</title>
        <authorList>
            <person name="Carlos-Shanley C."/>
        </authorList>
    </citation>
    <scope>NUCLEOTIDE SEQUENCE [LARGE SCALE GENOMIC DNA]</scope>
    <source>
        <strain evidence="1 2">S00179</strain>
    </source>
</reference>
<name>A0A7W7KEV8_PSENT</name>
<comment type="caution">
    <text evidence="1">The sequence shown here is derived from an EMBL/GenBank/DDBJ whole genome shotgun (WGS) entry which is preliminary data.</text>
</comment>
<evidence type="ECO:0000313" key="1">
    <source>
        <dbReference type="EMBL" id="MBB4861566.1"/>
    </source>
</evidence>
<dbReference type="RefSeq" id="WP_184585823.1">
    <property type="nucleotide sequence ID" value="NZ_JACHLI010000001.1"/>
</dbReference>
<sequence length="282" mass="31862">MSEWSDGCVQGLATEAQAELWDGIRHFSNCIPVTARDVEQMRLVTGWNALQRHQLALVNHGMTLLYRDTQRSYSWEVIELWSHYYALQAESYQKVLDTTGTELMFEILKAVPKITEFKTRISNERLPGCGATKMYVTFQARDFMVWARLSRDQELVAKLRGAIYNVMNRAPVPFRYFEQDFLFSLLPEYVNKGAAAQRLLGMINGDEVGFHDERLELALCEIQKPSLVMTAGSAFEDVEFMGLGHFMITPQGSGLARALEQGAQEHLRTDIPVLAAEAAASS</sequence>
<dbReference type="Proteomes" id="UP000566995">
    <property type="component" value="Unassembled WGS sequence"/>
</dbReference>